<dbReference type="RefSeq" id="WP_311576863.1">
    <property type="nucleotide sequence ID" value="NZ_JAVRIF010000001.1"/>
</dbReference>
<dbReference type="Gene3D" id="1.25.40.10">
    <property type="entry name" value="Tetratricopeptide repeat domain"/>
    <property type="match status" value="1"/>
</dbReference>
<dbReference type="SUPFAM" id="SSF48452">
    <property type="entry name" value="TPR-like"/>
    <property type="match status" value="1"/>
</dbReference>
<dbReference type="InterPro" id="IPR011990">
    <property type="entry name" value="TPR-like_helical_dom_sf"/>
</dbReference>
<protein>
    <recommendedName>
        <fullName evidence="3">Tetratricopeptide repeat protein</fullName>
    </recommendedName>
</protein>
<name>A0ABU2ZXS6_9GAMM</name>
<comment type="caution">
    <text evidence="1">The sequence shown here is derived from an EMBL/GenBank/DDBJ whole genome shotgun (WGS) entry which is preliminary data.</text>
</comment>
<sequence>MLSYTTQSIPANKLVPYLTNSEALLRLSAAKVGLLLSPVEREKHLSPLLNDKLKAIRVAAARSLVSTTISSENQTSFSKAFEELTKASEVNSWRGEGRINQAVIALEVNDTLGAEASLKQAIKIEPYFDVGYINLADLYRSQQRSSLVSSVLRQGMKNNPLSGALTYSYGLHLVRQQKLAKAIEYFAKSIHLASQNPQYAYTYVLAMDGTGDSQKALTELKRLTPKYSNKSQLKELGLYLSQKLRSKADYDWFMNI</sequence>
<proteinExistence type="predicted"/>
<evidence type="ECO:0008006" key="3">
    <source>
        <dbReference type="Google" id="ProtNLM"/>
    </source>
</evidence>
<keyword evidence="2" id="KW-1185">Reference proteome</keyword>
<evidence type="ECO:0000313" key="2">
    <source>
        <dbReference type="Proteomes" id="UP001266357"/>
    </source>
</evidence>
<accession>A0ABU2ZXS6</accession>
<gene>
    <name evidence="1" type="ORF">RM573_02740</name>
</gene>
<dbReference type="Proteomes" id="UP001266357">
    <property type="component" value="Unassembled WGS sequence"/>
</dbReference>
<reference evidence="1 2" key="1">
    <citation type="submission" date="2023-09" db="EMBL/GenBank/DDBJ databases">
        <authorList>
            <person name="Rey-Velasco X."/>
        </authorList>
    </citation>
    <scope>NUCLEOTIDE SEQUENCE [LARGE SCALE GENOMIC DNA]</scope>
    <source>
        <strain evidence="1 2">W431</strain>
    </source>
</reference>
<dbReference type="EMBL" id="JAVRIF010000001">
    <property type="protein sequence ID" value="MDT0602504.1"/>
    <property type="molecule type" value="Genomic_DNA"/>
</dbReference>
<evidence type="ECO:0000313" key="1">
    <source>
        <dbReference type="EMBL" id="MDT0602504.1"/>
    </source>
</evidence>
<organism evidence="1 2">
    <name type="scientific">Thalassotalea castellviae</name>
    <dbReference type="NCBI Taxonomy" id="3075612"/>
    <lineage>
        <taxon>Bacteria</taxon>
        <taxon>Pseudomonadati</taxon>
        <taxon>Pseudomonadota</taxon>
        <taxon>Gammaproteobacteria</taxon>
        <taxon>Alteromonadales</taxon>
        <taxon>Colwelliaceae</taxon>
        <taxon>Thalassotalea</taxon>
    </lineage>
</organism>